<reference key="1">
    <citation type="submission" date="2010-11" db="EMBL/GenBank/DDBJ databases">
        <title>Complete sequence of chromosome of Caldicellulosiruptor kristjanssonii 177R1B.</title>
        <authorList>
            <consortium name="US DOE Joint Genome Institute"/>
            <person name="Lucas S."/>
            <person name="Copeland A."/>
            <person name="Lapidus A."/>
            <person name="Cheng J.-F."/>
            <person name="Bruce D."/>
            <person name="Goodwin L."/>
            <person name="Pitluck S."/>
            <person name="Davenport K."/>
            <person name="Detter J.C."/>
            <person name="Han C."/>
            <person name="Tapia R."/>
            <person name="Land M."/>
            <person name="Hauser L."/>
            <person name="Jeffries C."/>
            <person name="Kyrpides N."/>
            <person name="Ivanova N."/>
            <person name="Mikhailova N."/>
            <person name="Blumer-Schuette S.E."/>
            <person name="Kelly R.M."/>
            <person name="Woyke T."/>
        </authorList>
    </citation>
    <scope>NUCLEOTIDE SEQUENCE</scope>
    <source>
        <strain>177R1B</strain>
    </source>
</reference>
<gene>
    <name evidence="1" type="ordered locus">Calkr_2528</name>
</gene>
<dbReference type="AlphaFoldDB" id="E4S8H5"/>
<dbReference type="EMBL" id="CP002326">
    <property type="protein sequence ID" value="ADQ41957.1"/>
    <property type="molecule type" value="Genomic_DNA"/>
</dbReference>
<name>E4S8H5_CALA7</name>
<dbReference type="HOGENOM" id="CLU_175352_0_0_9"/>
<sequence>MVQELKHNKEWGIENPNIYKGASNGKNVFRCAYHFSRDEQILYIYEIWLSHDEYEKDCDLIKKGKKSLNMNKSEMFDLGYNS</sequence>
<accession>E4S8H5</accession>
<reference evidence="1 2" key="2">
    <citation type="journal article" date="2011" name="J. Bacteriol.">
        <title>Complete genome sequences for the anaerobic, extremely thermophilic plant biomass-degrading bacteria Caldicellulosiruptor hydrothermalis, Caldicellulosiruptor kristjanssonii, Caldicellulosiruptor kronotskyensis, Caldicellulosiruptor owensenis, and Caldicellulosiruptor lactoaceticus.</title>
        <authorList>
            <person name="Blumer-Schuette S.E."/>
            <person name="Ozdemir I."/>
            <person name="Mistry D."/>
            <person name="Lucas S."/>
            <person name="Lapidus A."/>
            <person name="Cheng J.F."/>
            <person name="Goodwin L.A."/>
            <person name="Pitluck S."/>
            <person name="Land M.L."/>
            <person name="Hauser L.J."/>
            <person name="Woyke T."/>
            <person name="Mikhailova N."/>
            <person name="Pati A."/>
            <person name="Kyrpides N.C."/>
            <person name="Ivanova N."/>
            <person name="Detter J.C."/>
            <person name="Walston-Davenport K."/>
            <person name="Han S."/>
            <person name="Adams M.W."/>
            <person name="Kelly R.M."/>
        </authorList>
    </citation>
    <scope>NUCLEOTIDE SEQUENCE [LARGE SCALE GENOMIC DNA]</scope>
    <source>
        <strain evidence="2">ATCC 700853 / DSM 12137 / I77R1B</strain>
    </source>
</reference>
<dbReference type="KEGG" id="cki:Calkr_2528"/>
<dbReference type="Proteomes" id="UP000009256">
    <property type="component" value="Chromosome"/>
</dbReference>
<protein>
    <submittedName>
        <fullName evidence="1">Uncharacterized protein</fullName>
    </submittedName>
</protein>
<evidence type="ECO:0000313" key="2">
    <source>
        <dbReference type="Proteomes" id="UP000009256"/>
    </source>
</evidence>
<keyword evidence="2" id="KW-1185">Reference proteome</keyword>
<evidence type="ECO:0000313" key="1">
    <source>
        <dbReference type="EMBL" id="ADQ41957.1"/>
    </source>
</evidence>
<proteinExistence type="predicted"/>
<organism evidence="1 2">
    <name type="scientific">Caldicellulosiruptor acetigenus (strain ATCC 700853 / DSM 12137 / I77R1B)</name>
    <name type="common">Caldicellulosiruptor kristjanssonii</name>
    <dbReference type="NCBI Taxonomy" id="632335"/>
    <lineage>
        <taxon>Bacteria</taxon>
        <taxon>Bacillati</taxon>
        <taxon>Bacillota</taxon>
        <taxon>Bacillota incertae sedis</taxon>
        <taxon>Caldicellulosiruptorales</taxon>
        <taxon>Caldicellulosiruptoraceae</taxon>
        <taxon>Caldicellulosiruptor</taxon>
    </lineage>
</organism>